<dbReference type="Gene3D" id="3.60.10.10">
    <property type="entry name" value="Endonuclease/exonuclease/phosphatase"/>
    <property type="match status" value="1"/>
</dbReference>
<comment type="caution">
    <text evidence="2">The sequence shown here is derived from an EMBL/GenBank/DDBJ whole genome shotgun (WGS) entry which is preliminary data.</text>
</comment>
<evidence type="ECO:0000313" key="3">
    <source>
        <dbReference type="Proteomes" id="UP001054902"/>
    </source>
</evidence>
<organism evidence="2 3">
    <name type="scientific">Chaetoceros tenuissimus</name>
    <dbReference type="NCBI Taxonomy" id="426638"/>
    <lineage>
        <taxon>Eukaryota</taxon>
        <taxon>Sar</taxon>
        <taxon>Stramenopiles</taxon>
        <taxon>Ochrophyta</taxon>
        <taxon>Bacillariophyta</taxon>
        <taxon>Coscinodiscophyceae</taxon>
        <taxon>Chaetocerotophycidae</taxon>
        <taxon>Chaetocerotales</taxon>
        <taxon>Chaetocerotaceae</taxon>
        <taxon>Chaetoceros</taxon>
    </lineage>
</organism>
<proteinExistence type="predicted"/>
<dbReference type="EMBL" id="BLLK01000020">
    <property type="protein sequence ID" value="GFH45559.1"/>
    <property type="molecule type" value="Genomic_DNA"/>
</dbReference>
<protein>
    <submittedName>
        <fullName evidence="2">Uncharacterized protein</fullName>
    </submittedName>
</protein>
<sequence length="486" mass="55220">MFDTQKQDKDEISSLFVGSFNMNGNNISKIDADKWLNRSTSYKIKIDDDKKTRTLKNHTKAIESDLVILSLQECPTAPSQDYFSSTDRYQPIVQRMTSTISSTKQTKDQVPSVIKSVLSRKHTLVADLAMGETPCQTSKWYGYIRLLVFAKRNVLHHIHPSPSSPKRCSTTSLEGNEMHSSNKRHCGTYHNASRNIIPILVPAGRKANDKPEYHPFYKQNQSPDKGAVCLYIPKLEWLICSMHLCGTNQYNVPEDHFDAIRVKEINTIAETCVTTLRNAEVIDENTNYSTILCGDLNFRVEVYSEPKEKHRGGRDFQAVSNVLNLCQMSNDKSDTIQLNSLFHDHDRLIKLLRYVRDNQGNQDSLEVSPFSSLSAFGKNLMNANDTIQLFAPSSDTFIQQHHVIFPSFTFPKAPGDTRKEASNISSSMPHRKYADKRTPSWTDRILVNDLFLQLGWKIDSSYANHDILSSDHVPVSASFHFSHNIV</sequence>
<evidence type="ECO:0000313" key="2">
    <source>
        <dbReference type="EMBL" id="GFH45559.1"/>
    </source>
</evidence>
<gene>
    <name evidence="2" type="ORF">CTEN210_02033</name>
</gene>
<feature type="region of interest" description="Disordered" evidence="1">
    <location>
        <begin position="160"/>
        <end position="183"/>
    </location>
</feature>
<accession>A0AAD3H0N9</accession>
<dbReference type="SUPFAM" id="SSF56219">
    <property type="entry name" value="DNase I-like"/>
    <property type="match status" value="1"/>
</dbReference>
<dbReference type="AlphaFoldDB" id="A0AAD3H0N9"/>
<reference evidence="2 3" key="1">
    <citation type="journal article" date="2021" name="Sci. Rep.">
        <title>The genome of the diatom Chaetoceros tenuissimus carries an ancient integrated fragment of an extant virus.</title>
        <authorList>
            <person name="Hongo Y."/>
            <person name="Kimura K."/>
            <person name="Takaki Y."/>
            <person name="Yoshida Y."/>
            <person name="Baba S."/>
            <person name="Kobayashi G."/>
            <person name="Nagasaki K."/>
            <person name="Hano T."/>
            <person name="Tomaru Y."/>
        </authorList>
    </citation>
    <scope>NUCLEOTIDE SEQUENCE [LARGE SCALE GENOMIC DNA]</scope>
    <source>
        <strain evidence="2 3">NIES-3715</strain>
    </source>
</reference>
<evidence type="ECO:0000256" key="1">
    <source>
        <dbReference type="SAM" id="MobiDB-lite"/>
    </source>
</evidence>
<dbReference type="InterPro" id="IPR046985">
    <property type="entry name" value="IP5"/>
</dbReference>
<dbReference type="GO" id="GO:0004439">
    <property type="term" value="F:phosphatidylinositol-4,5-bisphosphate 5-phosphatase activity"/>
    <property type="evidence" value="ECO:0007669"/>
    <property type="project" value="TreeGrafter"/>
</dbReference>
<name>A0AAD3H0N9_9STRA</name>
<feature type="compositionally biased region" description="Polar residues" evidence="1">
    <location>
        <begin position="164"/>
        <end position="174"/>
    </location>
</feature>
<dbReference type="PANTHER" id="PTHR11200">
    <property type="entry name" value="INOSITOL 5-PHOSPHATASE"/>
    <property type="match status" value="1"/>
</dbReference>
<dbReference type="Proteomes" id="UP001054902">
    <property type="component" value="Unassembled WGS sequence"/>
</dbReference>
<keyword evidence="3" id="KW-1185">Reference proteome</keyword>
<dbReference type="GO" id="GO:0046856">
    <property type="term" value="P:phosphatidylinositol dephosphorylation"/>
    <property type="evidence" value="ECO:0007669"/>
    <property type="project" value="InterPro"/>
</dbReference>
<dbReference type="InterPro" id="IPR036691">
    <property type="entry name" value="Endo/exonu/phosph_ase_sf"/>
</dbReference>